<keyword evidence="4" id="KW-0963">Cytoplasm</keyword>
<dbReference type="Pfam" id="PF04055">
    <property type="entry name" value="Radical_SAM"/>
    <property type="match status" value="1"/>
</dbReference>
<dbReference type="PROSITE" id="PS51918">
    <property type="entry name" value="RADICAL_SAM"/>
    <property type="match status" value="1"/>
</dbReference>
<keyword evidence="7" id="KW-0949">S-adenosyl-L-methionine</keyword>
<comment type="subcellular location">
    <subcellularLocation>
        <location evidence="2">Cytoplasm</location>
    </subcellularLocation>
</comment>
<dbReference type="Gene3D" id="3.20.20.70">
    <property type="entry name" value="Aldolase class I"/>
    <property type="match status" value="1"/>
</dbReference>
<keyword evidence="11" id="KW-1133">Transmembrane helix</keyword>
<keyword evidence="6" id="KW-0808">Transferase</keyword>
<dbReference type="PANTHER" id="PTHR30544:SF8">
    <property type="entry name" value="RADICAL SAM SUPERFAMILY PROTEIN"/>
    <property type="match status" value="1"/>
</dbReference>
<keyword evidence="8" id="KW-0479">Metal-binding</keyword>
<evidence type="ECO:0000256" key="10">
    <source>
        <dbReference type="ARBA" id="ARBA00023014"/>
    </source>
</evidence>
<sequence length="466" mass="52026">MASTATTRRKSLHPLPILDETALLEAFSAEGVKERHAHTIWRHVVQQREALDSIHDKVNIPHKAHDIITTRFARTTSRVVERSDSSDGSTTKLLIELQDGRRIETVIMRYGHVQLRSFPEQLQLRRDDGSVEFRSSRRATVCISSQVGCQMGCTFCATGTMGLLSNLTSGEILEQLYHANGVERIRNVVFMGMGEPLDNYEEVLKAIRAMTDARRFNLSPTRISISTVGVVKRLRQLATDAPGVSLALSLHAPTQELRSVIVPTSKAWPLERILEATDHFIRSSKKLSSRYHKNQAVTMEYVLISGVNSSEETAHQLGKLLQPRKDDVCLNVIPYNPTDVPFDYQPPSASETEAFGSIVRSHGITVTVRQELGQDIASACGQLVVTREKDRADAPTSADIEQASVARSESRWHTTQFRRWMTPTRQLIKRERGVGALRWGVLGLSVACCAALAVGMVVMRQRRTVR</sequence>
<accession>A0A0G4GUB1</accession>
<dbReference type="Proteomes" id="UP000041254">
    <property type="component" value="Unassembled WGS sequence"/>
</dbReference>
<dbReference type="SFLD" id="SFLDG01062">
    <property type="entry name" value="methyltransferase_(Class_A)"/>
    <property type="match status" value="1"/>
</dbReference>
<dbReference type="InterPro" id="IPR013785">
    <property type="entry name" value="Aldolase_TIM"/>
</dbReference>
<dbReference type="STRING" id="1169540.A0A0G4GUB1"/>
<evidence type="ECO:0000313" key="13">
    <source>
        <dbReference type="EMBL" id="CEM34424.1"/>
    </source>
</evidence>
<evidence type="ECO:0000256" key="11">
    <source>
        <dbReference type="SAM" id="Phobius"/>
    </source>
</evidence>
<dbReference type="SUPFAM" id="SSF102114">
    <property type="entry name" value="Radical SAM enzymes"/>
    <property type="match status" value="1"/>
</dbReference>
<dbReference type="OrthoDB" id="538249at2759"/>
<dbReference type="OMA" id="QDEHAAC"/>
<dbReference type="PhylomeDB" id="A0A0G4GUB1"/>
<keyword evidence="10" id="KW-0411">Iron-sulfur</keyword>
<evidence type="ECO:0000256" key="9">
    <source>
        <dbReference type="ARBA" id="ARBA00023004"/>
    </source>
</evidence>
<dbReference type="GO" id="GO:0046872">
    <property type="term" value="F:metal ion binding"/>
    <property type="evidence" value="ECO:0007669"/>
    <property type="project" value="UniProtKB-KW"/>
</dbReference>
<dbReference type="InParanoid" id="A0A0G4GUB1"/>
<dbReference type="SFLD" id="SFLDS00029">
    <property type="entry name" value="Radical_SAM"/>
    <property type="match status" value="1"/>
</dbReference>
<evidence type="ECO:0000256" key="7">
    <source>
        <dbReference type="ARBA" id="ARBA00022691"/>
    </source>
</evidence>
<dbReference type="GO" id="GO:0070475">
    <property type="term" value="P:rRNA base methylation"/>
    <property type="evidence" value="ECO:0007669"/>
    <property type="project" value="TreeGrafter"/>
</dbReference>
<evidence type="ECO:0000256" key="8">
    <source>
        <dbReference type="ARBA" id="ARBA00022723"/>
    </source>
</evidence>
<evidence type="ECO:0000256" key="4">
    <source>
        <dbReference type="ARBA" id="ARBA00022490"/>
    </source>
</evidence>
<dbReference type="EMBL" id="CDMY01000821">
    <property type="protein sequence ID" value="CEM34424.1"/>
    <property type="molecule type" value="Genomic_DNA"/>
</dbReference>
<dbReference type="GO" id="GO:0051539">
    <property type="term" value="F:4 iron, 4 sulfur cluster binding"/>
    <property type="evidence" value="ECO:0007669"/>
    <property type="project" value="UniProtKB-KW"/>
</dbReference>
<evidence type="ECO:0000313" key="14">
    <source>
        <dbReference type="Proteomes" id="UP000041254"/>
    </source>
</evidence>
<organism evidence="13 14">
    <name type="scientific">Vitrella brassicaformis (strain CCMP3155)</name>
    <dbReference type="NCBI Taxonomy" id="1169540"/>
    <lineage>
        <taxon>Eukaryota</taxon>
        <taxon>Sar</taxon>
        <taxon>Alveolata</taxon>
        <taxon>Colpodellida</taxon>
        <taxon>Vitrellaceae</taxon>
        <taxon>Vitrella</taxon>
    </lineage>
</organism>
<feature type="domain" description="Radical SAM core" evidence="12">
    <location>
        <begin position="135"/>
        <end position="375"/>
    </location>
</feature>
<comment type="cofactor">
    <cofactor evidence="1">
        <name>[4Fe-4S] cluster</name>
        <dbReference type="ChEBI" id="CHEBI:49883"/>
    </cofactor>
</comment>
<dbReference type="InterPro" id="IPR007197">
    <property type="entry name" value="rSAM"/>
</dbReference>
<evidence type="ECO:0000259" key="12">
    <source>
        <dbReference type="PROSITE" id="PS51918"/>
    </source>
</evidence>
<feature type="transmembrane region" description="Helical" evidence="11">
    <location>
        <begin position="436"/>
        <end position="459"/>
    </location>
</feature>
<dbReference type="VEuPathDB" id="CryptoDB:Vbra_10367"/>
<reference evidence="13 14" key="1">
    <citation type="submission" date="2014-11" db="EMBL/GenBank/DDBJ databases">
        <authorList>
            <person name="Zhu J."/>
            <person name="Qi W."/>
            <person name="Song R."/>
        </authorList>
    </citation>
    <scope>NUCLEOTIDE SEQUENCE [LARGE SCALE GENOMIC DNA]</scope>
</reference>
<dbReference type="GO" id="GO:0008173">
    <property type="term" value="F:RNA methyltransferase activity"/>
    <property type="evidence" value="ECO:0007669"/>
    <property type="project" value="InterPro"/>
</dbReference>
<keyword evidence="14" id="KW-1185">Reference proteome</keyword>
<dbReference type="GO" id="GO:0030488">
    <property type="term" value="P:tRNA methylation"/>
    <property type="evidence" value="ECO:0007669"/>
    <property type="project" value="TreeGrafter"/>
</dbReference>
<dbReference type="InterPro" id="IPR040072">
    <property type="entry name" value="Methyltransferase_A"/>
</dbReference>
<dbReference type="SFLD" id="SFLDF00275">
    <property type="entry name" value="adenosine_C2_methyltransferase"/>
    <property type="match status" value="1"/>
</dbReference>
<proteinExistence type="predicted"/>
<dbReference type="InterPro" id="IPR058240">
    <property type="entry name" value="rSAM_sf"/>
</dbReference>
<protein>
    <recommendedName>
        <fullName evidence="12">Radical SAM core domain-containing protein</fullName>
    </recommendedName>
</protein>
<keyword evidence="11" id="KW-0812">Transmembrane</keyword>
<gene>
    <name evidence="13" type="ORF">Vbra_10367</name>
</gene>
<dbReference type="PANTHER" id="PTHR30544">
    <property type="entry name" value="23S RRNA METHYLTRANSFERASE"/>
    <property type="match status" value="1"/>
</dbReference>
<keyword evidence="11" id="KW-0472">Membrane</keyword>
<dbReference type="GO" id="GO:0005737">
    <property type="term" value="C:cytoplasm"/>
    <property type="evidence" value="ECO:0007669"/>
    <property type="project" value="UniProtKB-SubCell"/>
</dbReference>
<dbReference type="InterPro" id="IPR004383">
    <property type="entry name" value="rRNA_lsu_MTrfase_RlmN/Cfr"/>
</dbReference>
<name>A0A0G4GUB1_VITBC</name>
<keyword evidence="9" id="KW-0408">Iron</keyword>
<keyword evidence="3" id="KW-0004">4Fe-4S</keyword>
<evidence type="ECO:0000256" key="1">
    <source>
        <dbReference type="ARBA" id="ARBA00001966"/>
    </source>
</evidence>
<dbReference type="CDD" id="cd01335">
    <property type="entry name" value="Radical_SAM"/>
    <property type="match status" value="1"/>
</dbReference>
<evidence type="ECO:0000256" key="2">
    <source>
        <dbReference type="ARBA" id="ARBA00004496"/>
    </source>
</evidence>
<dbReference type="FunFam" id="3.20.20.70:FF:000164">
    <property type="entry name" value="23S rRNA methyltransferase"/>
    <property type="match status" value="1"/>
</dbReference>
<evidence type="ECO:0000256" key="3">
    <source>
        <dbReference type="ARBA" id="ARBA00022485"/>
    </source>
</evidence>
<dbReference type="AlphaFoldDB" id="A0A0G4GUB1"/>
<keyword evidence="5" id="KW-0489">Methyltransferase</keyword>
<evidence type="ECO:0000256" key="5">
    <source>
        <dbReference type="ARBA" id="ARBA00022603"/>
    </source>
</evidence>
<evidence type="ECO:0000256" key="6">
    <source>
        <dbReference type="ARBA" id="ARBA00022679"/>
    </source>
</evidence>